<dbReference type="OrthoDB" id="5499552at2"/>
<dbReference type="STRING" id="1192034.CAP_8257"/>
<dbReference type="InterPro" id="IPR006860">
    <property type="entry name" value="FecR"/>
</dbReference>
<proteinExistence type="predicted"/>
<evidence type="ECO:0000313" key="4">
    <source>
        <dbReference type="EMBL" id="EYF07756.1"/>
    </source>
</evidence>
<feature type="region of interest" description="Disordered" evidence="1">
    <location>
        <begin position="230"/>
        <end position="299"/>
    </location>
</feature>
<keyword evidence="2" id="KW-1133">Transmembrane helix</keyword>
<feature type="compositionally biased region" description="Low complexity" evidence="1">
    <location>
        <begin position="230"/>
        <end position="250"/>
    </location>
</feature>
<sequence>MSRPIEPETTDPLLDRAGRLLRDAAPGEVSPERHRAGKAALLAALEHRPAATHAARAGRRFSRLAFATLAACALALVLLFARPSARVTVVHVDGGEIAAGGYVAPAPGSATAVRFSDGSAVTLREGGRGRIAELREHGARVVLERGTADVEVAKRPRTAWSIEAGPFVIAVTGTAFEVAWSAEQQILSVHMREGTVLVHGPMTPDGVALTAGQRLTARVGEGDLRIEAEPTSSTAGAAAGALPSHGAPALTNLTSPLTTDASRDATAGTPASTPSTPSTPRGPARAASPGASSRTPAPSTWASRIAAGDFASILADAEARGLDATVQQASLADLIVLADAARYARRSDIAQRALTAQRTRFQGTAQAATAAFLLGRIADDAHASPAAAIALYDQYLREAPGGAFAAEALGRKMVALQRSAGSGAAIPAAQAYLRLYPEGPHATAARTITASRDEDDPGQDRQSESASTAPPPSATPTSPAPRAPGAPPASSSSAPSAPSAPAVPSASSGPPLPPTP</sequence>
<protein>
    <recommendedName>
        <fullName evidence="3">FecR protein domain-containing protein</fullName>
    </recommendedName>
</protein>
<feature type="compositionally biased region" description="Low complexity" evidence="1">
    <location>
        <begin position="265"/>
        <end position="299"/>
    </location>
</feature>
<dbReference type="RefSeq" id="WP_052374330.1">
    <property type="nucleotide sequence ID" value="NZ_ASRX01000008.1"/>
</dbReference>
<dbReference type="InterPro" id="IPR012373">
    <property type="entry name" value="Ferrdict_sens_TM"/>
</dbReference>
<organism evidence="4 5">
    <name type="scientific">Chondromyces apiculatus DSM 436</name>
    <dbReference type="NCBI Taxonomy" id="1192034"/>
    <lineage>
        <taxon>Bacteria</taxon>
        <taxon>Pseudomonadati</taxon>
        <taxon>Myxococcota</taxon>
        <taxon>Polyangia</taxon>
        <taxon>Polyangiales</taxon>
        <taxon>Polyangiaceae</taxon>
        <taxon>Chondromyces</taxon>
    </lineage>
</organism>
<dbReference type="PANTHER" id="PTHR30273:SF2">
    <property type="entry name" value="PROTEIN FECR"/>
    <property type="match status" value="1"/>
</dbReference>
<dbReference type="eggNOG" id="COG1729">
    <property type="taxonomic scope" value="Bacteria"/>
</dbReference>
<name>A0A017TGM2_9BACT</name>
<evidence type="ECO:0000259" key="3">
    <source>
        <dbReference type="Pfam" id="PF04773"/>
    </source>
</evidence>
<dbReference type="eggNOG" id="COG3712">
    <property type="taxonomic scope" value="Bacteria"/>
</dbReference>
<dbReference type="AlphaFoldDB" id="A0A017TGM2"/>
<dbReference type="Pfam" id="PF04773">
    <property type="entry name" value="FecR"/>
    <property type="match status" value="1"/>
</dbReference>
<keyword evidence="5" id="KW-1185">Reference proteome</keyword>
<evidence type="ECO:0000313" key="5">
    <source>
        <dbReference type="Proteomes" id="UP000019678"/>
    </source>
</evidence>
<keyword evidence="2" id="KW-0472">Membrane</keyword>
<dbReference type="InterPro" id="IPR011990">
    <property type="entry name" value="TPR-like_helical_dom_sf"/>
</dbReference>
<evidence type="ECO:0000256" key="1">
    <source>
        <dbReference type="SAM" id="MobiDB-lite"/>
    </source>
</evidence>
<gene>
    <name evidence="4" type="ORF">CAP_8257</name>
</gene>
<comment type="caution">
    <text evidence="4">The sequence shown here is derived from an EMBL/GenBank/DDBJ whole genome shotgun (WGS) entry which is preliminary data.</text>
</comment>
<feature type="compositionally biased region" description="Low complexity" evidence="1">
    <location>
        <begin position="488"/>
        <end position="509"/>
    </location>
</feature>
<feature type="transmembrane region" description="Helical" evidence="2">
    <location>
        <begin position="64"/>
        <end position="81"/>
    </location>
</feature>
<keyword evidence="2" id="KW-0812">Transmembrane</keyword>
<evidence type="ECO:0000256" key="2">
    <source>
        <dbReference type="SAM" id="Phobius"/>
    </source>
</evidence>
<dbReference type="Proteomes" id="UP000019678">
    <property type="component" value="Unassembled WGS sequence"/>
</dbReference>
<dbReference type="Gene3D" id="2.60.120.1440">
    <property type="match status" value="1"/>
</dbReference>
<feature type="region of interest" description="Disordered" evidence="1">
    <location>
        <begin position="450"/>
        <end position="516"/>
    </location>
</feature>
<feature type="compositionally biased region" description="Polar residues" evidence="1">
    <location>
        <begin position="251"/>
        <end position="260"/>
    </location>
</feature>
<feature type="domain" description="FecR protein" evidence="3">
    <location>
        <begin position="106"/>
        <end position="196"/>
    </location>
</feature>
<dbReference type="EMBL" id="ASRX01000008">
    <property type="protein sequence ID" value="EYF07756.1"/>
    <property type="molecule type" value="Genomic_DNA"/>
</dbReference>
<feature type="compositionally biased region" description="Pro residues" evidence="1">
    <location>
        <begin position="469"/>
        <end position="487"/>
    </location>
</feature>
<reference evidence="4 5" key="1">
    <citation type="submission" date="2013-05" db="EMBL/GenBank/DDBJ databases">
        <title>Genome assembly of Chondromyces apiculatus DSM 436.</title>
        <authorList>
            <person name="Sharma G."/>
            <person name="Khatri I."/>
            <person name="Kaur C."/>
            <person name="Mayilraj S."/>
            <person name="Subramanian S."/>
        </authorList>
    </citation>
    <scope>NUCLEOTIDE SEQUENCE [LARGE SCALE GENOMIC DNA]</scope>
    <source>
        <strain evidence="4 5">DSM 436</strain>
    </source>
</reference>
<dbReference type="Gene3D" id="1.25.40.10">
    <property type="entry name" value="Tetratricopeptide repeat domain"/>
    <property type="match status" value="1"/>
</dbReference>
<dbReference type="PANTHER" id="PTHR30273">
    <property type="entry name" value="PERIPLASMIC SIGNAL SENSOR AND SIGMA FACTOR ACTIVATOR FECR-RELATED"/>
    <property type="match status" value="1"/>
</dbReference>
<accession>A0A017TGM2</accession>
<dbReference type="GO" id="GO:0016989">
    <property type="term" value="F:sigma factor antagonist activity"/>
    <property type="evidence" value="ECO:0007669"/>
    <property type="project" value="TreeGrafter"/>
</dbReference>